<name>A0A0C2S538_AMAMK</name>
<dbReference type="HOGENOM" id="CLU_2385674_0_0_1"/>
<proteinExistence type="predicted"/>
<sequence length="94" mass="10737">MFGKLYHPCHTASELWTVWIVFCEKSIRKMIKYRSNPYWSRFIGLFVDVSPWCCRAAGLTGDSLPNCNVDHCSRCHSSGMVLKSSPCHGLVLRL</sequence>
<gene>
    <name evidence="1" type="ORF">M378DRAFT_360055</name>
</gene>
<dbReference type="InParanoid" id="A0A0C2S538"/>
<protein>
    <submittedName>
        <fullName evidence="1">Uncharacterized protein</fullName>
    </submittedName>
</protein>
<dbReference type="Proteomes" id="UP000054549">
    <property type="component" value="Unassembled WGS sequence"/>
</dbReference>
<evidence type="ECO:0000313" key="1">
    <source>
        <dbReference type="EMBL" id="KIL57830.1"/>
    </source>
</evidence>
<reference evidence="1 2" key="1">
    <citation type="submission" date="2014-04" db="EMBL/GenBank/DDBJ databases">
        <title>Evolutionary Origins and Diversification of the Mycorrhizal Mutualists.</title>
        <authorList>
            <consortium name="DOE Joint Genome Institute"/>
            <consortium name="Mycorrhizal Genomics Consortium"/>
            <person name="Kohler A."/>
            <person name="Kuo A."/>
            <person name="Nagy L.G."/>
            <person name="Floudas D."/>
            <person name="Copeland A."/>
            <person name="Barry K.W."/>
            <person name="Cichocki N."/>
            <person name="Veneault-Fourrey C."/>
            <person name="LaButti K."/>
            <person name="Lindquist E.A."/>
            <person name="Lipzen A."/>
            <person name="Lundell T."/>
            <person name="Morin E."/>
            <person name="Murat C."/>
            <person name="Riley R."/>
            <person name="Ohm R."/>
            <person name="Sun H."/>
            <person name="Tunlid A."/>
            <person name="Henrissat B."/>
            <person name="Grigoriev I.V."/>
            <person name="Hibbett D.S."/>
            <person name="Martin F."/>
        </authorList>
    </citation>
    <scope>NUCLEOTIDE SEQUENCE [LARGE SCALE GENOMIC DNA]</scope>
    <source>
        <strain evidence="1 2">Koide BX008</strain>
    </source>
</reference>
<dbReference type="AlphaFoldDB" id="A0A0C2S538"/>
<dbReference type="EMBL" id="KN818356">
    <property type="protein sequence ID" value="KIL57830.1"/>
    <property type="molecule type" value="Genomic_DNA"/>
</dbReference>
<accession>A0A0C2S538</accession>
<organism evidence="1 2">
    <name type="scientific">Amanita muscaria (strain Koide BX008)</name>
    <dbReference type="NCBI Taxonomy" id="946122"/>
    <lineage>
        <taxon>Eukaryota</taxon>
        <taxon>Fungi</taxon>
        <taxon>Dikarya</taxon>
        <taxon>Basidiomycota</taxon>
        <taxon>Agaricomycotina</taxon>
        <taxon>Agaricomycetes</taxon>
        <taxon>Agaricomycetidae</taxon>
        <taxon>Agaricales</taxon>
        <taxon>Pluteineae</taxon>
        <taxon>Amanitaceae</taxon>
        <taxon>Amanita</taxon>
    </lineage>
</organism>
<keyword evidence="2" id="KW-1185">Reference proteome</keyword>
<evidence type="ECO:0000313" key="2">
    <source>
        <dbReference type="Proteomes" id="UP000054549"/>
    </source>
</evidence>